<sequence>MEKKKGFFEGSFGKFVLPGIILQSVMIGGGYATGREIVEYGAKYGALGWLSGLGTFLGFAVIAALTYELIRLTKAYDFKTFMKTIGGPLWIVFDIVYLLFMVVIIAVMASATGNIVEQTLGLNYWVGVVAITVVVAILNFYGSRLIERFETLGTVALYAGYIIFSVLVIGTFGKNISTVFANHDTSFIGGSVSAGKALWSGVLYCAYNLVVMPATFFTIERQTRRVESVVSGIIGGVLATIPWFLTYFAVMCFYPNPDVLGASVPWLAMMQGTAGPVVIAIFGIVMGWTLIETSTGIIHAALERVNNGLKEAHKPPMTGKQQAILTIIVLVGSMVLSKVGIIDLIATVYNALSYAFLAIYVLPLITVGVYKIFKLRKAEKEEQKKHAVSATQKHAV</sequence>
<dbReference type="OrthoDB" id="4424890at2"/>
<feature type="transmembrane region" description="Helical" evidence="1">
    <location>
        <begin position="323"/>
        <end position="346"/>
    </location>
</feature>
<feature type="transmembrane region" description="Helical" evidence="1">
    <location>
        <begin position="352"/>
        <end position="373"/>
    </location>
</feature>
<feature type="transmembrane region" description="Helical" evidence="1">
    <location>
        <begin position="12"/>
        <end position="34"/>
    </location>
</feature>
<keyword evidence="3" id="KW-1185">Reference proteome</keyword>
<gene>
    <name evidence="2" type="ORF">KGMB03357_05870</name>
</gene>
<dbReference type="PANTHER" id="PTHR37814:SF1">
    <property type="entry name" value="MEMBRANE PROTEIN"/>
    <property type="match status" value="1"/>
</dbReference>
<dbReference type="PANTHER" id="PTHR37814">
    <property type="entry name" value="CONSERVED MEMBRANE PROTEIN"/>
    <property type="match status" value="1"/>
</dbReference>
<feature type="transmembrane region" description="Helical" evidence="1">
    <location>
        <begin position="155"/>
        <end position="177"/>
    </location>
</feature>
<dbReference type="EMBL" id="BHVZ01000001">
    <property type="protein sequence ID" value="GCB28926.1"/>
    <property type="molecule type" value="Genomic_DNA"/>
</dbReference>
<reference evidence="2 3" key="1">
    <citation type="submission" date="2018-10" db="EMBL/GenBank/DDBJ databases">
        <title>Draft Genome Sequence of Anaerotignum sp. KCTC 15736.</title>
        <authorList>
            <person name="Choi S.H."/>
            <person name="Kim J.S."/>
            <person name="Kang S.W."/>
            <person name="Lee J.S."/>
            <person name="Park S.H."/>
        </authorList>
    </citation>
    <scope>NUCLEOTIDE SEQUENCE [LARGE SCALE GENOMIC DNA]</scope>
    <source>
        <strain evidence="2 3">KCTC 15736</strain>
    </source>
</reference>
<feature type="transmembrane region" description="Helical" evidence="1">
    <location>
        <begin position="229"/>
        <end position="254"/>
    </location>
</feature>
<name>A0A401LBJ8_9FIRM</name>
<evidence type="ECO:0000313" key="3">
    <source>
        <dbReference type="Proteomes" id="UP000287361"/>
    </source>
</evidence>
<dbReference type="AlphaFoldDB" id="A0A401LBJ8"/>
<dbReference type="InterPro" id="IPR038728">
    <property type="entry name" value="YkvI-like"/>
</dbReference>
<feature type="transmembrane region" description="Helical" evidence="1">
    <location>
        <begin position="197"/>
        <end position="217"/>
    </location>
</feature>
<keyword evidence="1" id="KW-0812">Transmembrane</keyword>
<evidence type="ECO:0000256" key="1">
    <source>
        <dbReference type="SAM" id="Phobius"/>
    </source>
</evidence>
<evidence type="ECO:0008006" key="4">
    <source>
        <dbReference type="Google" id="ProtNLM"/>
    </source>
</evidence>
<dbReference type="GeneID" id="86193587"/>
<proteinExistence type="predicted"/>
<dbReference type="Gene3D" id="1.20.1740.10">
    <property type="entry name" value="Amino acid/polyamine transporter I"/>
    <property type="match status" value="1"/>
</dbReference>
<dbReference type="Proteomes" id="UP000287361">
    <property type="component" value="Unassembled WGS sequence"/>
</dbReference>
<organism evidence="2 3">
    <name type="scientific">Anaerotignum faecicola</name>
    <dbReference type="NCBI Taxonomy" id="2358141"/>
    <lineage>
        <taxon>Bacteria</taxon>
        <taxon>Bacillati</taxon>
        <taxon>Bacillota</taxon>
        <taxon>Clostridia</taxon>
        <taxon>Lachnospirales</taxon>
        <taxon>Anaerotignaceae</taxon>
        <taxon>Anaerotignum</taxon>
    </lineage>
</organism>
<feature type="transmembrane region" description="Helical" evidence="1">
    <location>
        <begin position="46"/>
        <end position="67"/>
    </location>
</feature>
<accession>A0A401LBJ8</accession>
<dbReference type="RefSeq" id="WP_016407564.1">
    <property type="nucleotide sequence ID" value="NZ_DAWBID010000018.1"/>
</dbReference>
<evidence type="ECO:0000313" key="2">
    <source>
        <dbReference type="EMBL" id="GCB28926.1"/>
    </source>
</evidence>
<feature type="transmembrane region" description="Helical" evidence="1">
    <location>
        <begin position="274"/>
        <end position="302"/>
    </location>
</feature>
<comment type="caution">
    <text evidence="2">The sequence shown here is derived from an EMBL/GenBank/DDBJ whole genome shotgun (WGS) entry which is preliminary data.</text>
</comment>
<feature type="transmembrane region" description="Helical" evidence="1">
    <location>
        <begin position="88"/>
        <end position="110"/>
    </location>
</feature>
<protein>
    <recommendedName>
        <fullName evidence="4">Membrane protein YkvI</fullName>
    </recommendedName>
</protein>
<keyword evidence="1" id="KW-0472">Membrane</keyword>
<feature type="transmembrane region" description="Helical" evidence="1">
    <location>
        <begin position="122"/>
        <end position="143"/>
    </location>
</feature>
<keyword evidence="1" id="KW-1133">Transmembrane helix</keyword>